<dbReference type="Gene3D" id="1.20.1510.10">
    <property type="entry name" value="Cation efflux protein transmembrane domain"/>
    <property type="match status" value="1"/>
</dbReference>
<feature type="transmembrane region" description="Helical" evidence="8">
    <location>
        <begin position="12"/>
        <end position="30"/>
    </location>
</feature>
<comment type="caution">
    <text evidence="11">The sequence shown here is derived from an EMBL/GenBank/DDBJ whole genome shotgun (WGS) entry which is preliminary data.</text>
</comment>
<evidence type="ECO:0000256" key="8">
    <source>
        <dbReference type="SAM" id="Phobius"/>
    </source>
</evidence>
<evidence type="ECO:0000256" key="3">
    <source>
        <dbReference type="ARBA" id="ARBA00022448"/>
    </source>
</evidence>
<feature type="transmembrane region" description="Helical" evidence="8">
    <location>
        <begin position="226"/>
        <end position="247"/>
    </location>
</feature>
<keyword evidence="4 8" id="KW-0812">Transmembrane</keyword>
<comment type="similarity">
    <text evidence="2">Belongs to the cation diffusion facilitator (CDF) transporter (TC 2.A.4) family. SLC30A subfamily.</text>
</comment>
<dbReference type="Pfam" id="PF16916">
    <property type="entry name" value="ZT_dimer"/>
    <property type="match status" value="1"/>
</dbReference>
<dbReference type="InterPro" id="IPR002524">
    <property type="entry name" value="Cation_efflux"/>
</dbReference>
<feature type="domain" description="Cation efflux protein cytoplasmic" evidence="10">
    <location>
        <begin position="259"/>
        <end position="301"/>
    </location>
</feature>
<feature type="transmembrane region" description="Helical" evidence="8">
    <location>
        <begin position="42"/>
        <end position="60"/>
    </location>
</feature>
<dbReference type="InterPro" id="IPR058533">
    <property type="entry name" value="Cation_efflux_TM"/>
</dbReference>
<dbReference type="GO" id="GO:0016020">
    <property type="term" value="C:membrane"/>
    <property type="evidence" value="ECO:0007669"/>
    <property type="project" value="UniProtKB-SubCell"/>
</dbReference>
<keyword evidence="6 8" id="KW-1133">Transmembrane helix</keyword>
<dbReference type="InterPro" id="IPR027469">
    <property type="entry name" value="Cation_efflux_TMD_sf"/>
</dbReference>
<feature type="transmembrane region" description="Helical" evidence="8">
    <location>
        <begin position="189"/>
        <end position="214"/>
    </location>
</feature>
<dbReference type="SUPFAM" id="SSF161111">
    <property type="entry name" value="Cation efflux protein transmembrane domain-like"/>
    <property type="match status" value="1"/>
</dbReference>
<reference evidence="11" key="1">
    <citation type="thesis" date="2021" institute="BYU ScholarsArchive" country="Provo, UT, USA">
        <title>Applications of and Algorithms for Genome Assembly and Genomic Analyses with an Emphasis on Marine Teleosts.</title>
        <authorList>
            <person name="Pickett B.D."/>
        </authorList>
    </citation>
    <scope>NUCLEOTIDE SEQUENCE</scope>
    <source>
        <strain evidence="11">HI-2016</strain>
    </source>
</reference>
<dbReference type="EMBL" id="JAFBMS010000193">
    <property type="protein sequence ID" value="KAG9333534.1"/>
    <property type="molecule type" value="Genomic_DNA"/>
</dbReference>
<evidence type="ECO:0000256" key="1">
    <source>
        <dbReference type="ARBA" id="ARBA00004141"/>
    </source>
</evidence>
<keyword evidence="5" id="KW-0862">Zinc</keyword>
<evidence type="ECO:0000256" key="7">
    <source>
        <dbReference type="ARBA" id="ARBA00023136"/>
    </source>
</evidence>
<feature type="transmembrane region" description="Helical" evidence="8">
    <location>
        <begin position="113"/>
        <end position="133"/>
    </location>
</feature>
<dbReference type="GO" id="GO:0010312">
    <property type="term" value="P:detoxification of zinc ion"/>
    <property type="evidence" value="ECO:0007669"/>
    <property type="project" value="TreeGrafter"/>
</dbReference>
<comment type="subcellular location">
    <subcellularLocation>
        <location evidence="1">Membrane</location>
        <topology evidence="1">Multi-pass membrane protein</topology>
    </subcellularLocation>
</comment>
<keyword evidence="12" id="KW-1185">Reference proteome</keyword>
<organism evidence="11 12">
    <name type="scientific">Albula glossodonta</name>
    <name type="common">roundjaw bonefish</name>
    <dbReference type="NCBI Taxonomy" id="121402"/>
    <lineage>
        <taxon>Eukaryota</taxon>
        <taxon>Metazoa</taxon>
        <taxon>Chordata</taxon>
        <taxon>Craniata</taxon>
        <taxon>Vertebrata</taxon>
        <taxon>Euteleostomi</taxon>
        <taxon>Actinopterygii</taxon>
        <taxon>Neopterygii</taxon>
        <taxon>Teleostei</taxon>
        <taxon>Albuliformes</taxon>
        <taxon>Albulidae</taxon>
        <taxon>Albula</taxon>
    </lineage>
</organism>
<dbReference type="GO" id="GO:0005385">
    <property type="term" value="F:zinc ion transmembrane transporter activity"/>
    <property type="evidence" value="ECO:0007669"/>
    <property type="project" value="TreeGrafter"/>
</dbReference>
<dbReference type="Proteomes" id="UP000824540">
    <property type="component" value="Unassembled WGS sequence"/>
</dbReference>
<dbReference type="GO" id="GO:0006828">
    <property type="term" value="P:manganese ion transport"/>
    <property type="evidence" value="ECO:0007669"/>
    <property type="project" value="TreeGrafter"/>
</dbReference>
<keyword evidence="3" id="KW-0813">Transport</keyword>
<evidence type="ECO:0000259" key="10">
    <source>
        <dbReference type="Pfam" id="PF16916"/>
    </source>
</evidence>
<dbReference type="AlphaFoldDB" id="A0A8T2N055"/>
<evidence type="ECO:0000256" key="6">
    <source>
        <dbReference type="ARBA" id="ARBA00022989"/>
    </source>
</evidence>
<dbReference type="OrthoDB" id="29444at2759"/>
<evidence type="ECO:0008006" key="13">
    <source>
        <dbReference type="Google" id="ProtNLM"/>
    </source>
</evidence>
<evidence type="ECO:0000256" key="2">
    <source>
        <dbReference type="ARBA" id="ARBA00008873"/>
    </source>
</evidence>
<sequence length="410" mass="43742">MGRYSGKTCRLIFMLILTLVFFVAEIVAGYMGNSIALVSDSFNMLSDLLSLCVGLTAARVSRRAGSGRCTYGLPRAEVVGALANAVFLAALCFSISVEAMQRLARPEAIADPGLVLVVGALGLAVNVVGLFIFQDCSCCRGGVRRKRSHLKTDEKTGENGEAGSPVLHDVAPGELGQEKEGQPLNIRGVLLHVLNDALGSVVVVVASALFYVWPLGPEEPCNWQCYVDPSLTLLMVIIIMSSAVPLLKETTSILLQMSPPELQLSTLLESVSRVPGVHSVHELHVWELARGRNVASLHLKCLGDPSSFSLLSYRVREVFHLAGVHSVTIQPEFGEARGDGAHCSTPCLMTACQSKGCCIGPPPPSLTVCNGHTATPRLEGAISIPPEDPQVTLSEALDTAREKETTSTKF</sequence>
<feature type="domain" description="Cation efflux protein transmembrane" evidence="9">
    <location>
        <begin position="11"/>
        <end position="255"/>
    </location>
</feature>
<evidence type="ECO:0000256" key="4">
    <source>
        <dbReference type="ARBA" id="ARBA00022692"/>
    </source>
</evidence>
<name>A0A8T2N055_9TELE</name>
<feature type="transmembrane region" description="Helical" evidence="8">
    <location>
        <begin position="81"/>
        <end position="101"/>
    </location>
</feature>
<proteinExistence type="inferred from homology"/>
<gene>
    <name evidence="11" type="ORF">JZ751_011414</name>
</gene>
<evidence type="ECO:0000313" key="11">
    <source>
        <dbReference type="EMBL" id="KAG9333534.1"/>
    </source>
</evidence>
<dbReference type="GO" id="GO:0006882">
    <property type="term" value="P:intracellular zinc ion homeostasis"/>
    <property type="evidence" value="ECO:0007669"/>
    <property type="project" value="TreeGrafter"/>
</dbReference>
<evidence type="ECO:0000259" key="9">
    <source>
        <dbReference type="Pfam" id="PF01545"/>
    </source>
</evidence>
<dbReference type="InterPro" id="IPR027470">
    <property type="entry name" value="Cation_efflux_CTD"/>
</dbReference>
<dbReference type="PANTHER" id="PTHR45820:SF3">
    <property type="entry name" value="CALCIUM_MANGANESE ANTIPORTER SLC30A10"/>
    <property type="match status" value="1"/>
</dbReference>
<dbReference type="PANTHER" id="PTHR45820">
    <property type="entry name" value="FI23527P1"/>
    <property type="match status" value="1"/>
</dbReference>
<accession>A0A8T2N055</accession>
<keyword evidence="7 8" id="KW-0472">Membrane</keyword>
<evidence type="ECO:0000313" key="12">
    <source>
        <dbReference type="Proteomes" id="UP000824540"/>
    </source>
</evidence>
<protein>
    <recommendedName>
        <fullName evidence="13">Solute carrier family 30 member 10</fullName>
    </recommendedName>
</protein>
<evidence type="ECO:0000256" key="5">
    <source>
        <dbReference type="ARBA" id="ARBA00022833"/>
    </source>
</evidence>
<dbReference type="NCBIfam" id="TIGR01297">
    <property type="entry name" value="CDF"/>
    <property type="match status" value="1"/>
</dbReference>
<dbReference type="Pfam" id="PF01545">
    <property type="entry name" value="Cation_efflux"/>
    <property type="match status" value="1"/>
</dbReference>